<dbReference type="InterPro" id="IPR011050">
    <property type="entry name" value="Pectin_lyase_fold/virulence"/>
</dbReference>
<dbReference type="EMBL" id="RWJF01000001">
    <property type="protein sequence ID" value="RST31237.1"/>
    <property type="molecule type" value="Genomic_DNA"/>
</dbReference>
<dbReference type="AlphaFoldDB" id="A0A3R9WT77"/>
<evidence type="ECO:0000313" key="2">
    <source>
        <dbReference type="Proteomes" id="UP000274661"/>
    </source>
</evidence>
<dbReference type="OrthoDB" id="863031at2"/>
<gene>
    <name evidence="1" type="ORF">HMF7854_10615</name>
</gene>
<accession>A0A3R9WT77</accession>
<name>A0A3R9WT77_9SPHN</name>
<dbReference type="PROSITE" id="PS51318">
    <property type="entry name" value="TAT"/>
    <property type="match status" value="1"/>
</dbReference>
<comment type="caution">
    <text evidence="1">The sequence shown here is derived from an EMBL/GenBank/DDBJ whole genome shotgun (WGS) entry which is preliminary data.</text>
</comment>
<dbReference type="InterPro" id="IPR012334">
    <property type="entry name" value="Pectin_lyas_fold"/>
</dbReference>
<proteinExistence type="predicted"/>
<dbReference type="RefSeq" id="WP_126719064.1">
    <property type="nucleotide sequence ID" value="NZ_RWJF01000001.1"/>
</dbReference>
<organism evidence="1 2">
    <name type="scientific">Sphingomonas ginkgonis</name>
    <dbReference type="NCBI Taxonomy" id="2315330"/>
    <lineage>
        <taxon>Bacteria</taxon>
        <taxon>Pseudomonadati</taxon>
        <taxon>Pseudomonadota</taxon>
        <taxon>Alphaproteobacteria</taxon>
        <taxon>Sphingomonadales</taxon>
        <taxon>Sphingomonadaceae</taxon>
        <taxon>Sphingomonas</taxon>
    </lineage>
</organism>
<dbReference type="Proteomes" id="UP000274661">
    <property type="component" value="Unassembled WGS sequence"/>
</dbReference>
<dbReference type="Gene3D" id="2.160.20.10">
    <property type="entry name" value="Single-stranded right-handed beta-helix, Pectin lyase-like"/>
    <property type="match status" value="1"/>
</dbReference>
<dbReference type="InterPro" id="IPR006311">
    <property type="entry name" value="TAT_signal"/>
</dbReference>
<sequence length="479" mass="50886">MVNRRELIEGSVAVAAIGLAAARAPAAPASGLVHRPEAFGARGDGRHNDTAAFHQLSRAVADAGGGTILLARGRTYVVGSQTPRADGSLTGESIIALEGLRRPLAVVGNGARLLAEPGLKFGRFDAAGQRLDLPMPNTEIKGVAWPYQGMIDIRGCHAPVLVSDLVLDGNLPALRIGGQHGDIGWQIPGSGVFLSGNLAGEQLIGITSRHHGQDGIMVNAPAARQGRTRLERVRCFENGRQGLSIIGGHGYDLVDCEFARSARGPVSSPPGAGVDIEAEGEPVRDLHFVRCRFVDNVGIGMVADSGDSADARFDECLFVGTSTWSAWPRKPGFRFNRCTFAGAVVQCHSDRTDPAKAVQFADCLFTDDPKLAGGQPVYLADPKGGTIVDTGGGGSHNLLFRRCRFALTHNGILPWSWNATYEDCTMRQALAQTNHSKGRFLGTTRMDAPNPDIYGSLVLGTLIVNGKMIERGQIGDNDW</sequence>
<keyword evidence="2" id="KW-1185">Reference proteome</keyword>
<evidence type="ECO:0000313" key="1">
    <source>
        <dbReference type="EMBL" id="RST31237.1"/>
    </source>
</evidence>
<reference evidence="1 2" key="1">
    <citation type="submission" date="2018-12" db="EMBL/GenBank/DDBJ databases">
        <title>Sphingomonas sp. HMF7854 Genome sequencing and assembly.</title>
        <authorList>
            <person name="Cha I."/>
            <person name="Kang H."/>
            <person name="Kim H."/>
            <person name="Kang J."/>
            <person name="Joh K."/>
        </authorList>
    </citation>
    <scope>NUCLEOTIDE SEQUENCE [LARGE SCALE GENOMIC DNA]</scope>
    <source>
        <strain evidence="1 2">HMF7854</strain>
    </source>
</reference>
<evidence type="ECO:0008006" key="3">
    <source>
        <dbReference type="Google" id="ProtNLM"/>
    </source>
</evidence>
<protein>
    <recommendedName>
        <fullName evidence="3">Right handed beta helix domain-containing protein</fullName>
    </recommendedName>
</protein>
<dbReference type="SUPFAM" id="SSF51126">
    <property type="entry name" value="Pectin lyase-like"/>
    <property type="match status" value="1"/>
</dbReference>